<dbReference type="PIRSF" id="PIRSF036409">
    <property type="entry name" value="EutP_PduV"/>
    <property type="match status" value="1"/>
</dbReference>
<dbReference type="SUPFAM" id="SSF52540">
    <property type="entry name" value="P-loop containing nucleoside triphosphate hydrolases"/>
    <property type="match status" value="1"/>
</dbReference>
<dbReference type="PANTHER" id="PTHR40453:SF1">
    <property type="entry name" value="PROTEIN YOEF"/>
    <property type="match status" value="1"/>
</dbReference>
<dbReference type="GO" id="GO:0006576">
    <property type="term" value="P:biogenic amine metabolic process"/>
    <property type="evidence" value="ECO:0007669"/>
    <property type="project" value="InterPro"/>
</dbReference>
<dbReference type="RefSeq" id="WP_116687964.1">
    <property type="nucleotide sequence ID" value="NZ_CAWNYD010000006.1"/>
</dbReference>
<keyword evidence="2" id="KW-1185">Reference proteome</keyword>
<dbReference type="OrthoDB" id="6179at2"/>
<comment type="caution">
    <text evidence="1">The sequence shown here is derived from an EMBL/GenBank/DDBJ whole genome shotgun (WGS) entry which is preliminary data.</text>
</comment>
<name>A0A2V1GRQ2_9GAMM</name>
<proteinExistence type="predicted"/>
<dbReference type="PANTHER" id="PTHR40453">
    <property type="entry name" value="PROTEIN YOEF"/>
    <property type="match status" value="1"/>
</dbReference>
<sequence>MIVLYVGKATLIQTMHNQSLQYRKTQAMDYLKEVLDTPGEYLENPRFYSALMTAGMDYQVFFLVHDAPRDDTHFPPEFASMFGDREIIGIVTKCDMENANPQYSIDTLTQAGASKVFQVSATSGGRLIELWDFIT</sequence>
<dbReference type="Proteomes" id="UP000244906">
    <property type="component" value="Unassembled WGS sequence"/>
</dbReference>
<dbReference type="Pfam" id="PF10662">
    <property type="entry name" value="PduV-EutP"/>
    <property type="match status" value="1"/>
</dbReference>
<gene>
    <name evidence="1" type="ORF">DC094_15155</name>
</gene>
<organism evidence="1 2">
    <name type="scientific">Pelagibaculum spongiae</name>
    <dbReference type="NCBI Taxonomy" id="2080658"/>
    <lineage>
        <taxon>Bacteria</taxon>
        <taxon>Pseudomonadati</taxon>
        <taxon>Pseudomonadota</taxon>
        <taxon>Gammaproteobacteria</taxon>
        <taxon>Oceanospirillales</taxon>
        <taxon>Pelagibaculum</taxon>
    </lineage>
</organism>
<dbReference type="EMBL" id="QDDL01000006">
    <property type="protein sequence ID" value="PVZ67768.1"/>
    <property type="molecule type" value="Genomic_DNA"/>
</dbReference>
<dbReference type="InterPro" id="IPR012381">
    <property type="entry name" value="EutP_PduV"/>
</dbReference>
<dbReference type="Gene3D" id="3.40.50.300">
    <property type="entry name" value="P-loop containing nucleotide triphosphate hydrolases"/>
    <property type="match status" value="1"/>
</dbReference>
<dbReference type="GO" id="GO:0005524">
    <property type="term" value="F:ATP binding"/>
    <property type="evidence" value="ECO:0007669"/>
    <property type="project" value="InterPro"/>
</dbReference>
<accession>A0A2V1GRQ2</accession>
<evidence type="ECO:0000313" key="1">
    <source>
        <dbReference type="EMBL" id="PVZ67768.1"/>
    </source>
</evidence>
<reference evidence="1 2" key="1">
    <citation type="submission" date="2018-04" db="EMBL/GenBank/DDBJ databases">
        <title>Thalassorhabdus spongiae gen. nov., sp. nov., isolated from a marine sponge in South-West Iceland.</title>
        <authorList>
            <person name="Knobloch S."/>
            <person name="Daussin A."/>
            <person name="Johannsson R."/>
            <person name="Marteinsson V.T."/>
        </authorList>
    </citation>
    <scope>NUCLEOTIDE SEQUENCE [LARGE SCALE GENOMIC DNA]</scope>
    <source>
        <strain evidence="1 2">Hp12</strain>
    </source>
</reference>
<dbReference type="InterPro" id="IPR027417">
    <property type="entry name" value="P-loop_NTPase"/>
</dbReference>
<dbReference type="AlphaFoldDB" id="A0A2V1GRQ2"/>
<protein>
    <submittedName>
        <fullName evidence="1">Ethanolamine utilization protein EutP</fullName>
    </submittedName>
</protein>
<evidence type="ECO:0000313" key="2">
    <source>
        <dbReference type="Proteomes" id="UP000244906"/>
    </source>
</evidence>